<proteinExistence type="predicted"/>
<gene>
    <name evidence="1" type="ORF">F2Q70_00008114</name>
</gene>
<dbReference type="EMBL" id="QGKY02000089">
    <property type="protein sequence ID" value="KAF2613847.1"/>
    <property type="molecule type" value="Genomic_DNA"/>
</dbReference>
<protein>
    <submittedName>
        <fullName evidence="1">Uncharacterized protein</fullName>
    </submittedName>
</protein>
<name>A0A8S9M5X2_BRACR</name>
<reference evidence="1" key="1">
    <citation type="submission" date="2019-12" db="EMBL/GenBank/DDBJ databases">
        <title>Genome sequencing and annotation of Brassica cretica.</title>
        <authorList>
            <person name="Studholme D.J."/>
            <person name="Sarris P.F."/>
        </authorList>
    </citation>
    <scope>NUCLEOTIDE SEQUENCE</scope>
    <source>
        <strain evidence="1">PFS-102/07</strain>
        <tissue evidence="1">Leaf</tissue>
    </source>
</reference>
<organism evidence="1">
    <name type="scientific">Brassica cretica</name>
    <name type="common">Mustard</name>
    <dbReference type="NCBI Taxonomy" id="69181"/>
    <lineage>
        <taxon>Eukaryota</taxon>
        <taxon>Viridiplantae</taxon>
        <taxon>Streptophyta</taxon>
        <taxon>Embryophyta</taxon>
        <taxon>Tracheophyta</taxon>
        <taxon>Spermatophyta</taxon>
        <taxon>Magnoliopsida</taxon>
        <taxon>eudicotyledons</taxon>
        <taxon>Gunneridae</taxon>
        <taxon>Pentapetalae</taxon>
        <taxon>rosids</taxon>
        <taxon>malvids</taxon>
        <taxon>Brassicales</taxon>
        <taxon>Brassicaceae</taxon>
        <taxon>Brassiceae</taxon>
        <taxon>Brassica</taxon>
    </lineage>
</organism>
<evidence type="ECO:0000313" key="1">
    <source>
        <dbReference type="EMBL" id="KAF2613847.1"/>
    </source>
</evidence>
<sequence>MFSLPVPLYLSLCSPLSVPVTVVLLQSAQIRLKRAVGWFPLQNRPFPRTTLARPLPVLPRLINRPSQLSSPVTTRNRPSTASVTDPITVTNCYANRSSNCSVTAPERISSQSVHRLTDLGRQVQLPCLNPTTSVRQAQLLCSDPQYCLNPANAIQTTCHTCLVHLSVQRNSTLD</sequence>
<accession>A0A8S9M5X2</accession>
<dbReference type="AlphaFoldDB" id="A0A8S9M5X2"/>
<comment type="caution">
    <text evidence="1">The sequence shown here is derived from an EMBL/GenBank/DDBJ whole genome shotgun (WGS) entry which is preliminary data.</text>
</comment>